<dbReference type="Gene3D" id="1.10.10.10">
    <property type="entry name" value="Winged helix-like DNA-binding domain superfamily/Winged helix DNA-binding domain"/>
    <property type="match status" value="1"/>
</dbReference>
<dbReference type="GO" id="GO:0032993">
    <property type="term" value="C:protein-DNA complex"/>
    <property type="evidence" value="ECO:0007669"/>
    <property type="project" value="TreeGrafter"/>
</dbReference>
<dbReference type="InterPro" id="IPR049170">
    <property type="entry name" value="GlnR_N"/>
</dbReference>
<feature type="DNA-binding region" description="OmpR/PhoB-type" evidence="2">
    <location>
        <begin position="119"/>
        <end position="214"/>
    </location>
</feature>
<accession>A0A9X7IMY6</accession>
<dbReference type="GO" id="GO:0000156">
    <property type="term" value="F:phosphorelay response regulator activity"/>
    <property type="evidence" value="ECO:0007669"/>
    <property type="project" value="TreeGrafter"/>
</dbReference>
<proteinExistence type="predicted"/>
<dbReference type="RefSeq" id="WP_046282893.1">
    <property type="nucleotide sequence ID" value="NZ_CP092430.2"/>
</dbReference>
<organism evidence="4 5">
    <name type="scientific">Mycolicibacter virginiensis</name>
    <dbReference type="NCBI Taxonomy" id="1795032"/>
    <lineage>
        <taxon>Bacteria</taxon>
        <taxon>Bacillati</taxon>
        <taxon>Actinomycetota</taxon>
        <taxon>Actinomycetes</taxon>
        <taxon>Mycobacteriales</taxon>
        <taxon>Mycobacteriaceae</taxon>
        <taxon>Mycolicibacter</taxon>
    </lineage>
</organism>
<keyword evidence="5" id="KW-1185">Reference proteome</keyword>
<dbReference type="PANTHER" id="PTHR48111:SF16">
    <property type="entry name" value="TRANSCRIPTIONAL REGULATORY PROTEIN GLNR"/>
    <property type="match status" value="1"/>
</dbReference>
<dbReference type="AlphaFoldDB" id="A0A9X7IMY6"/>
<dbReference type="PANTHER" id="PTHR48111">
    <property type="entry name" value="REGULATOR OF RPOS"/>
    <property type="match status" value="1"/>
</dbReference>
<dbReference type="GO" id="GO:0000976">
    <property type="term" value="F:transcription cis-regulatory region binding"/>
    <property type="evidence" value="ECO:0007669"/>
    <property type="project" value="TreeGrafter"/>
</dbReference>
<dbReference type="GO" id="GO:0006355">
    <property type="term" value="P:regulation of DNA-templated transcription"/>
    <property type="evidence" value="ECO:0007669"/>
    <property type="project" value="InterPro"/>
</dbReference>
<evidence type="ECO:0000259" key="3">
    <source>
        <dbReference type="PROSITE" id="PS51755"/>
    </source>
</evidence>
<dbReference type="Pfam" id="PF00486">
    <property type="entry name" value="Trans_reg_C"/>
    <property type="match status" value="1"/>
</dbReference>
<dbReference type="InterPro" id="IPR016032">
    <property type="entry name" value="Sig_transdc_resp-reg_C-effctor"/>
</dbReference>
<dbReference type="EMBL" id="PUEV01000051">
    <property type="protein sequence ID" value="PQM52227.1"/>
    <property type="molecule type" value="Genomic_DNA"/>
</dbReference>
<dbReference type="Pfam" id="PF21695">
    <property type="entry name" value="GlnR_1st"/>
    <property type="match status" value="1"/>
</dbReference>
<dbReference type="InterPro" id="IPR039420">
    <property type="entry name" value="WalR-like"/>
</dbReference>
<feature type="domain" description="OmpR/PhoB-type" evidence="3">
    <location>
        <begin position="119"/>
        <end position="214"/>
    </location>
</feature>
<gene>
    <name evidence="4" type="ORF">C5U48_11250</name>
</gene>
<keyword evidence="1 2" id="KW-0238">DNA-binding</keyword>
<evidence type="ECO:0000313" key="5">
    <source>
        <dbReference type="Proteomes" id="UP000237911"/>
    </source>
</evidence>
<evidence type="ECO:0000256" key="1">
    <source>
        <dbReference type="ARBA" id="ARBA00023125"/>
    </source>
</evidence>
<dbReference type="GO" id="GO:0005829">
    <property type="term" value="C:cytosol"/>
    <property type="evidence" value="ECO:0007669"/>
    <property type="project" value="TreeGrafter"/>
</dbReference>
<dbReference type="SMART" id="SM00862">
    <property type="entry name" value="Trans_reg_C"/>
    <property type="match status" value="1"/>
</dbReference>
<name>A0A9X7IMY6_9MYCO</name>
<sequence length="224" mass="24286">MEIVLLTDRDEFAQSLSGLGVFGHSIVRSPLTVTARADCRGARAVLVDGCADVPAARESCRKLGAWEPSAAVLAVVAADDFAAVGLDWHVDDVLIATAGPAEANARLRLALARRRESTHNTLEFGALVIHPDSFTASLSNRDLDLTLTEFKLLNYLVQHAGQAFTRARLLREIWGGEGGRRKVDVHVQRLRAKLGADHESIVDTVRGVGYMTPELPQSQWAIAN</sequence>
<protein>
    <submittedName>
        <fullName evidence="4">DNA-binding response regulator</fullName>
    </submittedName>
</protein>
<evidence type="ECO:0000256" key="2">
    <source>
        <dbReference type="PROSITE-ProRule" id="PRU01091"/>
    </source>
</evidence>
<dbReference type="CDD" id="cd00383">
    <property type="entry name" value="trans_reg_C"/>
    <property type="match status" value="1"/>
</dbReference>
<evidence type="ECO:0000313" key="4">
    <source>
        <dbReference type="EMBL" id="PQM52227.1"/>
    </source>
</evidence>
<dbReference type="PROSITE" id="PS51755">
    <property type="entry name" value="OMPR_PHOB"/>
    <property type="match status" value="1"/>
</dbReference>
<dbReference type="InterPro" id="IPR036388">
    <property type="entry name" value="WH-like_DNA-bd_sf"/>
</dbReference>
<dbReference type="Gene3D" id="3.40.50.2300">
    <property type="match status" value="1"/>
</dbReference>
<reference evidence="4 5" key="1">
    <citation type="submission" date="2018-02" db="EMBL/GenBank/DDBJ databases">
        <title>Draft genome sequence of Mycobacterium virginiense isolated from mud of a swine farm in Japan.</title>
        <authorList>
            <person name="Ohya K."/>
        </authorList>
    </citation>
    <scope>NUCLEOTIDE SEQUENCE [LARGE SCALE GENOMIC DNA]</scope>
    <source>
        <strain evidence="4 5">GF75</strain>
    </source>
</reference>
<dbReference type="Proteomes" id="UP000237911">
    <property type="component" value="Unassembled WGS sequence"/>
</dbReference>
<dbReference type="SUPFAM" id="SSF46894">
    <property type="entry name" value="C-terminal effector domain of the bipartite response regulators"/>
    <property type="match status" value="1"/>
</dbReference>
<dbReference type="InterPro" id="IPR001867">
    <property type="entry name" value="OmpR/PhoB-type_DNA-bd"/>
</dbReference>
<comment type="caution">
    <text evidence="4">The sequence shown here is derived from an EMBL/GenBank/DDBJ whole genome shotgun (WGS) entry which is preliminary data.</text>
</comment>